<protein>
    <submittedName>
        <fullName evidence="3">Uncharacterized protein</fullName>
    </submittedName>
</protein>
<dbReference type="RefSeq" id="WP_083092636.1">
    <property type="nucleotide sequence ID" value="NZ_LXWF01000041.1"/>
</dbReference>
<evidence type="ECO:0000256" key="2">
    <source>
        <dbReference type="SAM" id="Phobius"/>
    </source>
</evidence>
<feature type="transmembrane region" description="Helical" evidence="2">
    <location>
        <begin position="301"/>
        <end position="324"/>
    </location>
</feature>
<comment type="caution">
    <text evidence="3">The sequence shown here is derived from an EMBL/GenBank/DDBJ whole genome shotgun (WGS) entry which is preliminary data.</text>
</comment>
<evidence type="ECO:0000313" key="4">
    <source>
        <dbReference type="Proteomes" id="UP000192359"/>
    </source>
</evidence>
<name>A0A1Y1RP65_9MICC</name>
<keyword evidence="2" id="KW-1133">Transmembrane helix</keyword>
<organism evidence="3 4">
    <name type="scientific">Rothia nasimurium</name>
    <dbReference type="NCBI Taxonomy" id="85336"/>
    <lineage>
        <taxon>Bacteria</taxon>
        <taxon>Bacillati</taxon>
        <taxon>Actinomycetota</taxon>
        <taxon>Actinomycetes</taxon>
        <taxon>Micrococcales</taxon>
        <taxon>Micrococcaceae</taxon>
        <taxon>Rothia</taxon>
    </lineage>
</organism>
<dbReference type="OrthoDB" id="5114758at2"/>
<reference evidence="3 4" key="1">
    <citation type="submission" date="2016-05" db="EMBL/GenBank/DDBJ databases">
        <title>Draft genome sequence of a porcine commensal Rothia nasimurium.</title>
        <authorList>
            <person name="Gaiser R.A."/>
            <person name="Van Baarlen P."/>
            <person name="Wells J.M."/>
        </authorList>
    </citation>
    <scope>NUCLEOTIDE SEQUENCE [LARGE SCALE GENOMIC DNA]</scope>
    <source>
        <strain evidence="3 4">PT-32</strain>
    </source>
</reference>
<feature type="transmembrane region" description="Helical" evidence="2">
    <location>
        <begin position="336"/>
        <end position="358"/>
    </location>
</feature>
<keyword evidence="4" id="KW-1185">Reference proteome</keyword>
<dbReference type="EMBL" id="LXWF01000041">
    <property type="protein sequence ID" value="ORC16067.1"/>
    <property type="molecule type" value="Genomic_DNA"/>
</dbReference>
<dbReference type="Proteomes" id="UP000192359">
    <property type="component" value="Unassembled WGS sequence"/>
</dbReference>
<evidence type="ECO:0000256" key="1">
    <source>
        <dbReference type="SAM" id="Coils"/>
    </source>
</evidence>
<keyword evidence="2" id="KW-0812">Transmembrane</keyword>
<proteinExistence type="predicted"/>
<keyword evidence="1" id="KW-0175">Coiled coil</keyword>
<accession>A0A1Y1RP65</accession>
<gene>
    <name evidence="3" type="ORF">A7979_05525</name>
</gene>
<evidence type="ECO:0000313" key="3">
    <source>
        <dbReference type="EMBL" id="ORC16067.1"/>
    </source>
</evidence>
<feature type="coiled-coil region" evidence="1">
    <location>
        <begin position="130"/>
        <end position="229"/>
    </location>
</feature>
<sequence length="447" mass="50858">MIPKDFQEHELWQLLEEIAETVRTLPASIEYEDDEGKRTVRNRITVFISTVEQHGKTPSDYYSTQMLDTMNTQWSTIQRKLENLEDSPALAYEIDQELDKIAGTLASWPNAFTYKGFARDSAIAAIDSAIDKWSGRVEFLEQQIQQKDQQLEAQKISHQEDRDELNQKVEDLYELLKENEALIDKQSEKISALNIEHNETFQSSQDKRVAIFDKQVEDLNAKISEFQAEQKEIFNGWFKEQKTLHSTETQKYISALELQKETGASQLREIEELHENVEKAAHGATAAVLARDYNTASLRDFIVGIAFMLLGIILLACAGGALYASFAGVTPDTNITWQWTAIKISITLLITAGATFAFKFSQNFLANASRFKRADLELRAINPFLANIEQTDLADQTKIDFINRSFGQSEISSTNEKKEETDRNNEARISPQEMLETVITAFKNNNS</sequence>
<keyword evidence="2" id="KW-0472">Membrane</keyword>
<dbReference type="AlphaFoldDB" id="A0A1Y1RP65"/>